<feature type="domain" description="Endonuclease/exonuclease/phosphatase" evidence="4">
    <location>
        <begin position="159"/>
        <end position="352"/>
    </location>
</feature>
<dbReference type="Pfam" id="PF03372">
    <property type="entry name" value="Exo_endo_phos"/>
    <property type="match status" value="1"/>
</dbReference>
<dbReference type="AlphaFoldDB" id="A0A7G2CQA6"/>
<dbReference type="Proteomes" id="UP000515908">
    <property type="component" value="Chromosome 20"/>
</dbReference>
<comment type="similarity">
    <text evidence="1">Belongs to the CCR4/nocturin family.</text>
</comment>
<dbReference type="InterPro" id="IPR005135">
    <property type="entry name" value="Endo/exonuclease/phosphatase"/>
</dbReference>
<dbReference type="GO" id="GO:0006139">
    <property type="term" value="P:nucleobase-containing compound metabolic process"/>
    <property type="evidence" value="ECO:0007669"/>
    <property type="project" value="UniProtKB-ARBA"/>
</dbReference>
<dbReference type="InterPro" id="IPR036691">
    <property type="entry name" value="Endo/exonu/phosph_ase_sf"/>
</dbReference>
<dbReference type="PANTHER" id="PTHR12121">
    <property type="entry name" value="CARBON CATABOLITE REPRESSOR PROTEIN 4"/>
    <property type="match status" value="1"/>
</dbReference>
<name>A0A7G2CQA6_9TRYP</name>
<proteinExistence type="inferred from homology"/>
<protein>
    <submittedName>
        <fullName evidence="5">Endonuclease/Exonuclease/phosphatase family, putative</fullName>
    </submittedName>
</protein>
<evidence type="ECO:0000313" key="6">
    <source>
        <dbReference type="Proteomes" id="UP000515908"/>
    </source>
</evidence>
<dbReference type="InterPro" id="IPR050410">
    <property type="entry name" value="CCR4/nocturin_mRNA_transcr"/>
</dbReference>
<organism evidence="5 6">
    <name type="scientific">Angomonas deanei</name>
    <dbReference type="NCBI Taxonomy" id="59799"/>
    <lineage>
        <taxon>Eukaryota</taxon>
        <taxon>Discoba</taxon>
        <taxon>Euglenozoa</taxon>
        <taxon>Kinetoplastea</taxon>
        <taxon>Metakinetoplastina</taxon>
        <taxon>Trypanosomatida</taxon>
        <taxon>Trypanosomatidae</taxon>
        <taxon>Strigomonadinae</taxon>
        <taxon>Angomonas</taxon>
    </lineage>
</organism>
<dbReference type="VEuPathDB" id="TriTrypDB:ADEAN_000868500"/>
<feature type="region of interest" description="Disordered" evidence="3">
    <location>
        <begin position="408"/>
        <end position="459"/>
    </location>
</feature>
<keyword evidence="5" id="KW-0269">Exonuclease</keyword>
<sequence>MLRVCTRLLQSGGMPTGSHVGGGRVASIGKYAGSAKKVIKPSITDNKINEDAIQIKMSTLLAKEINYSTEIEPPLPRKWMRAPLSSLSTATTRRDWFRFMSFNMMTDRWGKTHPTTPVCGAKVRVPSFTRQDPTSIDADAFVDYDETLGDELPHFLEPSFRREHLVRLLRSYDPDVVCLNEVNRTFFNDEMWKYVRFLGYGNMYQSSRGSGVKALRKGDDPAAPRNAGKIAEEEDIGNVILFHKGRFVPILIHGVDLGRSFHFAHFTSLRDKVTNLNLVIACVQFTAGDTSAAVETRLHEAKQTLRILEGMQKNDADRSHMSAVICGDLNNQSDDEPCVEVLRERFFSTYDVVGGPRWTCWYYKDDQSSKGYDKYFRNNHESMKSTDPSYMAEKKMASLLKSKEEKYHGKSSNVQLAKKKGGRDRTAVVGRGGRCRTGKVGQRRGDRGQARISKGEHEGQGCGISNARLYILSTLFVGSPPGSRCPRRFTGESGRVVSQRQAAVSSHSSCH</sequence>
<evidence type="ECO:0000256" key="3">
    <source>
        <dbReference type="SAM" id="MobiDB-lite"/>
    </source>
</evidence>
<evidence type="ECO:0000313" key="5">
    <source>
        <dbReference type="EMBL" id="CAD2221154.1"/>
    </source>
</evidence>
<dbReference type="GO" id="GO:0000175">
    <property type="term" value="F:3'-5'-RNA exonuclease activity"/>
    <property type="evidence" value="ECO:0007669"/>
    <property type="project" value="TreeGrafter"/>
</dbReference>
<reference evidence="5 6" key="1">
    <citation type="submission" date="2020-08" db="EMBL/GenBank/DDBJ databases">
        <authorList>
            <person name="Newling K."/>
            <person name="Davey J."/>
            <person name="Forrester S."/>
        </authorList>
    </citation>
    <scope>NUCLEOTIDE SEQUENCE [LARGE SCALE GENOMIC DNA]</scope>
    <source>
        <strain evidence="6">Crithidia deanei Carvalho (ATCC PRA-265)</strain>
    </source>
</reference>
<gene>
    <name evidence="5" type="ORF">ADEAN_000868500</name>
</gene>
<keyword evidence="2" id="KW-0378">Hydrolase</keyword>
<dbReference type="Gene3D" id="3.60.10.10">
    <property type="entry name" value="Endonuclease/exonuclease/phosphatase"/>
    <property type="match status" value="1"/>
</dbReference>
<evidence type="ECO:0000259" key="4">
    <source>
        <dbReference type="Pfam" id="PF03372"/>
    </source>
</evidence>
<dbReference type="GO" id="GO:0004519">
    <property type="term" value="F:endonuclease activity"/>
    <property type="evidence" value="ECO:0007669"/>
    <property type="project" value="UniProtKB-KW"/>
</dbReference>
<feature type="compositionally biased region" description="Basic and acidic residues" evidence="3">
    <location>
        <begin position="443"/>
        <end position="459"/>
    </location>
</feature>
<evidence type="ECO:0000256" key="2">
    <source>
        <dbReference type="ARBA" id="ARBA00022801"/>
    </source>
</evidence>
<dbReference type="PANTHER" id="PTHR12121:SF45">
    <property type="entry name" value="NOCTURNIN"/>
    <property type="match status" value="1"/>
</dbReference>
<keyword evidence="5" id="KW-0255">Endonuclease</keyword>
<keyword evidence="5" id="KW-0540">Nuclease</keyword>
<dbReference type="EMBL" id="LR877164">
    <property type="protein sequence ID" value="CAD2221154.1"/>
    <property type="molecule type" value="Genomic_DNA"/>
</dbReference>
<accession>A0A7G2CQA6</accession>
<keyword evidence="6" id="KW-1185">Reference proteome</keyword>
<evidence type="ECO:0000256" key="1">
    <source>
        <dbReference type="ARBA" id="ARBA00010774"/>
    </source>
</evidence>
<dbReference type="SUPFAM" id="SSF56219">
    <property type="entry name" value="DNase I-like"/>
    <property type="match status" value="1"/>
</dbReference>
<dbReference type="OrthoDB" id="276515at2759"/>